<proteinExistence type="evidence at transcript level"/>
<evidence type="ECO:0000313" key="1">
    <source>
        <dbReference type="EMBL" id="ABK21789.1"/>
    </source>
</evidence>
<sequence>MILVALLVRLMEDFAYIMSGLVSRLVHVAPMPMQARRSLLRWLQLVRMQHRMR</sequence>
<reference evidence="1" key="1">
    <citation type="journal article" date="2008" name="BMC Genomics">
        <title>A conifer genomics resource of 200,000 spruce (Picea spp.) ESTs and 6,464 high-quality, sequence-finished full-length cDNAs for Sitka spruce (Picea sitchensis).</title>
        <authorList>
            <person name="Ralph S.G."/>
            <person name="Chun H.J."/>
            <person name="Kolosova N."/>
            <person name="Cooper D."/>
            <person name="Oddy C."/>
            <person name="Ritland C.E."/>
            <person name="Kirkpatrick R."/>
            <person name="Moore R."/>
            <person name="Barber S."/>
            <person name="Holt R.A."/>
            <person name="Jones S.J."/>
            <person name="Marra M.A."/>
            <person name="Douglas C.J."/>
            <person name="Ritland K."/>
            <person name="Bohlmann J."/>
        </authorList>
    </citation>
    <scope>NUCLEOTIDE SEQUENCE</scope>
    <source>
        <tissue evidence="1">Bark</tissue>
    </source>
</reference>
<protein>
    <submittedName>
        <fullName evidence="1">Uncharacterized protein</fullName>
    </submittedName>
</protein>
<accession>A9NMC8</accession>
<organism evidence="1">
    <name type="scientific">Picea sitchensis</name>
    <name type="common">Sitka spruce</name>
    <name type="synonym">Pinus sitchensis</name>
    <dbReference type="NCBI Taxonomy" id="3332"/>
    <lineage>
        <taxon>Eukaryota</taxon>
        <taxon>Viridiplantae</taxon>
        <taxon>Streptophyta</taxon>
        <taxon>Embryophyta</taxon>
        <taxon>Tracheophyta</taxon>
        <taxon>Spermatophyta</taxon>
        <taxon>Pinopsida</taxon>
        <taxon>Pinidae</taxon>
        <taxon>Conifers I</taxon>
        <taxon>Pinales</taxon>
        <taxon>Pinaceae</taxon>
        <taxon>Picea</taxon>
    </lineage>
</organism>
<name>A9NMC8_PICSI</name>
<dbReference type="EMBL" id="EF084798">
    <property type="protein sequence ID" value="ABK24108.1"/>
    <property type="molecule type" value="mRNA"/>
</dbReference>
<dbReference type="EMBL" id="EF082429">
    <property type="protein sequence ID" value="ABK21789.1"/>
    <property type="molecule type" value="mRNA"/>
</dbReference>
<dbReference type="AlphaFoldDB" id="A9NMC8"/>